<protein>
    <submittedName>
        <fullName evidence="2">Uncharacterized protein</fullName>
    </submittedName>
</protein>
<proteinExistence type="predicted"/>
<feature type="compositionally biased region" description="Low complexity" evidence="1">
    <location>
        <begin position="33"/>
        <end position="43"/>
    </location>
</feature>
<feature type="region of interest" description="Disordered" evidence="1">
    <location>
        <begin position="1"/>
        <end position="112"/>
    </location>
</feature>
<dbReference type="AlphaFoldDB" id="A0A1Y2LR03"/>
<feature type="compositionally biased region" description="Basic and acidic residues" evidence="1">
    <location>
        <begin position="83"/>
        <end position="92"/>
    </location>
</feature>
<reference evidence="2 3" key="1">
    <citation type="journal article" date="2017" name="Genome Announc.">
        <title>Genome sequence of the saprophytic ascomycete Epicoccum nigrum ICMP 19927 strain isolated from New Zealand.</title>
        <authorList>
            <person name="Fokin M."/>
            <person name="Fleetwood D."/>
            <person name="Weir B.S."/>
            <person name="Villas-Boas S.G."/>
        </authorList>
    </citation>
    <scope>NUCLEOTIDE SEQUENCE [LARGE SCALE GENOMIC DNA]</scope>
    <source>
        <strain evidence="2 3">ICMP 19927</strain>
    </source>
</reference>
<dbReference type="InParanoid" id="A0A1Y2LR03"/>
<dbReference type="Proteomes" id="UP000193240">
    <property type="component" value="Unassembled WGS sequence"/>
</dbReference>
<sequence>MASEDYSIQFKEPAEPTHSPPSHNHNHSHTSTHPHVSSVLHPSSHADDGTAHHSGSATAPPPMQRQGSVSKMAHVAKNLVKSPAEEKEEKSLQKTVSQEAKKGEVDVGVMEV</sequence>
<evidence type="ECO:0000256" key="1">
    <source>
        <dbReference type="SAM" id="MobiDB-lite"/>
    </source>
</evidence>
<gene>
    <name evidence="2" type="ORF">B5807_08539</name>
</gene>
<keyword evidence="3" id="KW-1185">Reference proteome</keyword>
<organism evidence="2 3">
    <name type="scientific">Epicoccum nigrum</name>
    <name type="common">Soil fungus</name>
    <name type="synonym">Epicoccum purpurascens</name>
    <dbReference type="NCBI Taxonomy" id="105696"/>
    <lineage>
        <taxon>Eukaryota</taxon>
        <taxon>Fungi</taxon>
        <taxon>Dikarya</taxon>
        <taxon>Ascomycota</taxon>
        <taxon>Pezizomycotina</taxon>
        <taxon>Dothideomycetes</taxon>
        <taxon>Pleosporomycetidae</taxon>
        <taxon>Pleosporales</taxon>
        <taxon>Pleosporineae</taxon>
        <taxon>Didymellaceae</taxon>
        <taxon>Epicoccum</taxon>
    </lineage>
</organism>
<evidence type="ECO:0000313" key="2">
    <source>
        <dbReference type="EMBL" id="OSS46356.1"/>
    </source>
</evidence>
<accession>A0A1Y2LR03</accession>
<name>A0A1Y2LR03_EPING</name>
<evidence type="ECO:0000313" key="3">
    <source>
        <dbReference type="Proteomes" id="UP000193240"/>
    </source>
</evidence>
<dbReference type="EMBL" id="KZ107851">
    <property type="protein sequence ID" value="OSS46356.1"/>
    <property type="molecule type" value="Genomic_DNA"/>
</dbReference>